<dbReference type="SMART" id="SM00822">
    <property type="entry name" value="PKS_KR"/>
    <property type="match status" value="1"/>
</dbReference>
<dbReference type="SUPFAM" id="SSF51735">
    <property type="entry name" value="NAD(P)-binding Rossmann-fold domains"/>
    <property type="match status" value="1"/>
</dbReference>
<dbReference type="FunFam" id="3.40.50.720:FF:000173">
    <property type="entry name" value="3-oxoacyl-[acyl-carrier protein] reductase"/>
    <property type="match status" value="1"/>
</dbReference>
<evidence type="ECO:0000259" key="4">
    <source>
        <dbReference type="SMART" id="SM00822"/>
    </source>
</evidence>
<name>A0A4U6BWB8_9BRAD</name>
<dbReference type="InterPro" id="IPR002347">
    <property type="entry name" value="SDR_fam"/>
</dbReference>
<evidence type="ECO:0000256" key="1">
    <source>
        <dbReference type="ARBA" id="ARBA00006484"/>
    </source>
</evidence>
<feature type="domain" description="Ketoreductase" evidence="4">
    <location>
        <begin position="8"/>
        <end position="204"/>
    </location>
</feature>
<sequence>MAIRFDGRVAVVTGAGAGLGRAHALGLAKLGARVVVNDMGAARDGSGGSVSPAEAVVEEIRKAGGEAIADGADVSNFEQVKEMVARASMKWGSVDLMVANAGILRDKSFGKMEPDDFAKVIAVHLTGTFNCCRAVWDGMRERNYGRIVVTTSSSGLFGNFGQANYAAAKAGMVGLMNVLAEEGRKTNIRVNTISPTAATRMTEGLIGPEILALMKPEAITPAVLYLLSEDAPTRTIMGAGAGSFAVIKVVETEGLNLPQDQWTPDAIAANFAKIGDMSTARDLGGAFFQTFKYVEQAAKAAGIKLPPMGG</sequence>
<dbReference type="RefSeq" id="WP_046830005.1">
    <property type="nucleotide sequence ID" value="NZ_LBIA02000001.1"/>
</dbReference>
<evidence type="ECO:0000313" key="6">
    <source>
        <dbReference type="Proteomes" id="UP000034832"/>
    </source>
</evidence>
<gene>
    <name evidence="5" type="ORF">YH63_019805</name>
</gene>
<evidence type="ECO:0000256" key="3">
    <source>
        <dbReference type="RuleBase" id="RU000363"/>
    </source>
</evidence>
<dbReference type="PROSITE" id="PS00061">
    <property type="entry name" value="ADH_SHORT"/>
    <property type="match status" value="1"/>
</dbReference>
<protein>
    <submittedName>
        <fullName evidence="5">SDR family NAD(P)-dependent oxidoreductase</fullName>
    </submittedName>
</protein>
<comment type="caution">
    <text evidence="5">The sequence shown here is derived from an EMBL/GenBank/DDBJ whole genome shotgun (WGS) entry which is preliminary data.</text>
</comment>
<dbReference type="InterPro" id="IPR051687">
    <property type="entry name" value="Peroxisomal_Beta-Oxidation"/>
</dbReference>
<dbReference type="STRING" id="211460.YH63_19580"/>
<evidence type="ECO:0000256" key="2">
    <source>
        <dbReference type="ARBA" id="ARBA00023002"/>
    </source>
</evidence>
<dbReference type="Proteomes" id="UP000034832">
    <property type="component" value="Unassembled WGS sequence"/>
</dbReference>
<dbReference type="InterPro" id="IPR020904">
    <property type="entry name" value="Sc_DH/Rdtase_CS"/>
</dbReference>
<dbReference type="PRINTS" id="PR00080">
    <property type="entry name" value="SDRFAMILY"/>
</dbReference>
<proteinExistence type="inferred from homology"/>
<dbReference type="PANTHER" id="PTHR45024">
    <property type="entry name" value="DEHYDROGENASES, SHORT CHAIN"/>
    <property type="match status" value="1"/>
</dbReference>
<dbReference type="GO" id="GO:0016491">
    <property type="term" value="F:oxidoreductase activity"/>
    <property type="evidence" value="ECO:0007669"/>
    <property type="project" value="UniProtKB-KW"/>
</dbReference>
<dbReference type="EMBL" id="LBIA02000001">
    <property type="protein sequence ID" value="TKT73488.1"/>
    <property type="molecule type" value="Genomic_DNA"/>
</dbReference>
<dbReference type="Pfam" id="PF00106">
    <property type="entry name" value="adh_short"/>
    <property type="match status" value="1"/>
</dbReference>
<dbReference type="OrthoDB" id="9804774at2"/>
<dbReference type="InterPro" id="IPR057326">
    <property type="entry name" value="KR_dom"/>
</dbReference>
<evidence type="ECO:0000313" key="5">
    <source>
        <dbReference type="EMBL" id="TKT73488.1"/>
    </source>
</evidence>
<dbReference type="InterPro" id="IPR036291">
    <property type="entry name" value="NAD(P)-bd_dom_sf"/>
</dbReference>
<dbReference type="AlphaFoldDB" id="A0A4U6BWB8"/>
<comment type="similarity">
    <text evidence="1 3">Belongs to the short-chain dehydrogenases/reductases (SDR) family.</text>
</comment>
<dbReference type="PANTHER" id="PTHR45024:SF2">
    <property type="entry name" value="SCP2 DOMAIN-CONTAINING PROTEIN"/>
    <property type="match status" value="1"/>
</dbReference>
<accession>A0A4U6BWB8</accession>
<keyword evidence="6" id="KW-1185">Reference proteome</keyword>
<reference evidence="5" key="1">
    <citation type="submission" date="2019-04" db="EMBL/GenBank/DDBJ databases">
        <title>Whole genome sequencing of cave bacteria.</title>
        <authorList>
            <person name="Gan H.M."/>
            <person name="Barton H."/>
            <person name="Savka M.A."/>
        </authorList>
    </citation>
    <scope>NUCLEOTIDE SEQUENCE [LARGE SCALE GENOMIC DNA]</scope>
    <source>
        <strain evidence="5">LC387</strain>
    </source>
</reference>
<dbReference type="PRINTS" id="PR00081">
    <property type="entry name" value="GDHRDH"/>
</dbReference>
<keyword evidence="2" id="KW-0560">Oxidoreductase</keyword>
<dbReference type="Gene3D" id="3.40.50.720">
    <property type="entry name" value="NAD(P)-binding Rossmann-like Domain"/>
    <property type="match status" value="1"/>
</dbReference>
<organism evidence="5 6">
    <name type="scientific">Afipia massiliensis</name>
    <dbReference type="NCBI Taxonomy" id="211460"/>
    <lineage>
        <taxon>Bacteria</taxon>
        <taxon>Pseudomonadati</taxon>
        <taxon>Pseudomonadota</taxon>
        <taxon>Alphaproteobacteria</taxon>
        <taxon>Hyphomicrobiales</taxon>
        <taxon>Nitrobacteraceae</taxon>
        <taxon>Afipia</taxon>
    </lineage>
</organism>